<keyword evidence="3" id="KW-1003">Cell membrane</keyword>
<keyword evidence="6 7" id="KW-0472">Membrane</keyword>
<dbReference type="GO" id="GO:0005886">
    <property type="term" value="C:plasma membrane"/>
    <property type="evidence" value="ECO:0007669"/>
    <property type="project" value="UniProtKB-SubCell"/>
</dbReference>
<keyword evidence="10" id="KW-1185">Reference proteome</keyword>
<feature type="transmembrane region" description="Helical" evidence="7">
    <location>
        <begin position="192"/>
        <end position="208"/>
    </location>
</feature>
<feature type="transmembrane region" description="Helical" evidence="7">
    <location>
        <begin position="251"/>
        <end position="267"/>
    </location>
</feature>
<name>A0A2S5DAL1_9NEIS</name>
<organism evidence="9 10">
    <name type="scientific">Chromobacterium alticapitis</name>
    <dbReference type="NCBI Taxonomy" id="2073169"/>
    <lineage>
        <taxon>Bacteria</taxon>
        <taxon>Pseudomonadati</taxon>
        <taxon>Pseudomonadota</taxon>
        <taxon>Betaproteobacteria</taxon>
        <taxon>Neisseriales</taxon>
        <taxon>Chromobacteriaceae</taxon>
        <taxon>Chromobacterium</taxon>
    </lineage>
</organism>
<feature type="transmembrane region" description="Helical" evidence="7">
    <location>
        <begin position="317"/>
        <end position="340"/>
    </location>
</feature>
<dbReference type="AlphaFoldDB" id="A0A2S5DAL1"/>
<evidence type="ECO:0000256" key="1">
    <source>
        <dbReference type="ARBA" id="ARBA00004651"/>
    </source>
</evidence>
<keyword evidence="5 7" id="KW-1133">Transmembrane helix</keyword>
<evidence type="ECO:0000259" key="8">
    <source>
        <dbReference type="Pfam" id="PF01757"/>
    </source>
</evidence>
<dbReference type="PANTHER" id="PTHR40074:SF2">
    <property type="entry name" value="O-ACETYLTRANSFERASE WECH"/>
    <property type="match status" value="1"/>
</dbReference>
<evidence type="ECO:0000256" key="4">
    <source>
        <dbReference type="ARBA" id="ARBA00022692"/>
    </source>
</evidence>
<dbReference type="InterPro" id="IPR002656">
    <property type="entry name" value="Acyl_transf_3_dom"/>
</dbReference>
<evidence type="ECO:0000256" key="6">
    <source>
        <dbReference type="ARBA" id="ARBA00023136"/>
    </source>
</evidence>
<comment type="similarity">
    <text evidence="2">Belongs to the acyltransferase 3 family.</text>
</comment>
<dbReference type="OrthoDB" id="1072135at2"/>
<dbReference type="Pfam" id="PF01757">
    <property type="entry name" value="Acyl_transf_3"/>
    <property type="match status" value="1"/>
</dbReference>
<keyword evidence="4 7" id="KW-0812">Transmembrane</keyword>
<comment type="subcellular location">
    <subcellularLocation>
        <location evidence="1">Cell membrane</location>
        <topology evidence="1">Multi-pass membrane protein</topology>
    </subcellularLocation>
</comment>
<dbReference type="EMBL" id="PQWB01000170">
    <property type="protein sequence ID" value="POZ60140.1"/>
    <property type="molecule type" value="Genomic_DNA"/>
</dbReference>
<feature type="transmembrane region" description="Helical" evidence="7">
    <location>
        <begin position="220"/>
        <end position="239"/>
    </location>
</feature>
<dbReference type="Proteomes" id="UP000237082">
    <property type="component" value="Unassembled WGS sequence"/>
</dbReference>
<evidence type="ECO:0000256" key="7">
    <source>
        <dbReference type="SAM" id="Phobius"/>
    </source>
</evidence>
<protein>
    <submittedName>
        <fullName evidence="9">Fucose 4-O-acetylase</fullName>
    </submittedName>
</protein>
<feature type="transmembrane region" description="Helical" evidence="7">
    <location>
        <begin position="49"/>
        <end position="65"/>
    </location>
</feature>
<sequence length="343" mass="37897">MRISSLDCARVIAIAAVMALHLAPFASPFNPVPWAAAPYAWVADFINQGSRFAVPFFFLCAGYFAQPKMSAGAMAPVLRYCRPILLLWLLWSLIYAFLPMDWRAVAGLGYIQGMRGQWEMLLAKPLELLLVGGMLHLWFLPALMLAVLLIAGAHRLGWSRCLPPLAVALYLVGLAGGSYAKLLDIHWDFNTRNGPFFAVPLVLLGALIRQNGRQLADKAAVALMLGGILLYAGELWVLNHYAQTGIRGHDFLLGSIPWALGLFWLLLNRPQWGKDSWLERQAPNVLGIYCLHMYFVAVMLIGTPEIVSLAWEAAKLPLLLLLVAASVWALSRTPGLSVLIRRS</sequence>
<feature type="transmembrane region" description="Helical" evidence="7">
    <location>
        <begin position="162"/>
        <end position="180"/>
    </location>
</feature>
<comment type="caution">
    <text evidence="9">The sequence shown here is derived from an EMBL/GenBank/DDBJ whole genome shotgun (WGS) entry which is preliminary data.</text>
</comment>
<evidence type="ECO:0000256" key="2">
    <source>
        <dbReference type="ARBA" id="ARBA00007400"/>
    </source>
</evidence>
<evidence type="ECO:0000313" key="9">
    <source>
        <dbReference type="EMBL" id="POZ60140.1"/>
    </source>
</evidence>
<feature type="transmembrane region" description="Helical" evidence="7">
    <location>
        <begin position="288"/>
        <end position="311"/>
    </location>
</feature>
<evidence type="ECO:0000256" key="3">
    <source>
        <dbReference type="ARBA" id="ARBA00022475"/>
    </source>
</evidence>
<proteinExistence type="inferred from homology"/>
<accession>A0A2S5DAL1</accession>
<dbReference type="GO" id="GO:0009246">
    <property type="term" value="P:enterobacterial common antigen biosynthetic process"/>
    <property type="evidence" value="ECO:0007669"/>
    <property type="project" value="TreeGrafter"/>
</dbReference>
<reference evidence="10" key="1">
    <citation type="submission" date="2018-02" db="EMBL/GenBank/DDBJ databases">
        <authorList>
            <person name="O'Hara-Hanley K."/>
            <person name="Soby S."/>
        </authorList>
    </citation>
    <scope>NUCLEOTIDE SEQUENCE [LARGE SCALE GENOMIC DNA]</scope>
    <source>
        <strain evidence="10">MWU14-2602</strain>
    </source>
</reference>
<feature type="domain" description="Acyltransferase 3" evidence="8">
    <location>
        <begin position="4"/>
        <end position="306"/>
    </location>
</feature>
<feature type="transmembrane region" description="Helical" evidence="7">
    <location>
        <begin position="12"/>
        <end position="29"/>
    </location>
</feature>
<evidence type="ECO:0000313" key="10">
    <source>
        <dbReference type="Proteomes" id="UP000237082"/>
    </source>
</evidence>
<dbReference type="PANTHER" id="PTHR40074">
    <property type="entry name" value="O-ACETYLTRANSFERASE WECH"/>
    <property type="match status" value="1"/>
</dbReference>
<feature type="transmembrane region" description="Helical" evidence="7">
    <location>
        <begin position="77"/>
        <end position="98"/>
    </location>
</feature>
<evidence type="ECO:0000256" key="5">
    <source>
        <dbReference type="ARBA" id="ARBA00022989"/>
    </source>
</evidence>
<feature type="transmembrane region" description="Helical" evidence="7">
    <location>
        <begin position="128"/>
        <end position="150"/>
    </location>
</feature>
<dbReference type="GO" id="GO:0016413">
    <property type="term" value="F:O-acetyltransferase activity"/>
    <property type="evidence" value="ECO:0007669"/>
    <property type="project" value="TreeGrafter"/>
</dbReference>
<gene>
    <name evidence="9" type="ORF">C2I19_20495</name>
</gene>